<reference evidence="9" key="1">
    <citation type="submission" date="2023-03" db="EMBL/GenBank/DDBJ databases">
        <authorList>
            <person name="Steffen K."/>
            <person name="Cardenas P."/>
        </authorList>
    </citation>
    <scope>NUCLEOTIDE SEQUENCE</scope>
</reference>
<dbReference type="PIRSF" id="PIRSF006485">
    <property type="entry name" value="GTP-binding_EngA"/>
    <property type="match status" value="1"/>
</dbReference>
<dbReference type="HAMAP" id="MF_00195">
    <property type="entry name" value="GTPase_Der"/>
    <property type="match status" value="1"/>
</dbReference>
<dbReference type="PANTHER" id="PTHR43834">
    <property type="entry name" value="GTPASE DER"/>
    <property type="match status" value="1"/>
</dbReference>
<keyword evidence="5 7" id="KW-0547">Nucleotide-binding</keyword>
<keyword evidence="10" id="KW-1185">Reference proteome</keyword>
<dbReference type="Gene3D" id="3.30.300.20">
    <property type="match status" value="1"/>
</dbReference>
<evidence type="ECO:0000313" key="9">
    <source>
        <dbReference type="EMBL" id="CAI8049055.1"/>
    </source>
</evidence>
<evidence type="ECO:0000256" key="6">
    <source>
        <dbReference type="ARBA" id="ARBA00023134"/>
    </source>
</evidence>
<dbReference type="Gene3D" id="3.40.50.300">
    <property type="entry name" value="P-loop containing nucleotide triphosphate hydrolases"/>
    <property type="match status" value="2"/>
</dbReference>
<dbReference type="PANTHER" id="PTHR43834:SF6">
    <property type="entry name" value="GTPASE DER"/>
    <property type="match status" value="1"/>
</dbReference>
<dbReference type="AlphaFoldDB" id="A0AA35TIS0"/>
<feature type="domain" description="EngA-type G" evidence="8">
    <location>
        <begin position="174"/>
        <end position="349"/>
    </location>
</feature>
<evidence type="ECO:0000259" key="8">
    <source>
        <dbReference type="PROSITE" id="PS51712"/>
    </source>
</evidence>
<comment type="function">
    <text evidence="7">GTPase that plays an essential role in the late steps of ribosome biogenesis.</text>
</comment>
<evidence type="ECO:0000256" key="5">
    <source>
        <dbReference type="ARBA" id="ARBA00022741"/>
    </source>
</evidence>
<dbReference type="InterPro" id="IPR006073">
    <property type="entry name" value="GTP-bd"/>
</dbReference>
<dbReference type="GO" id="GO:0005525">
    <property type="term" value="F:GTP binding"/>
    <property type="evidence" value="ECO:0007669"/>
    <property type="project" value="UniProtKB-KW"/>
</dbReference>
<dbReference type="PROSITE" id="PS51712">
    <property type="entry name" value="G_ENGA"/>
    <property type="match status" value="2"/>
</dbReference>
<dbReference type="InterPro" id="IPR031166">
    <property type="entry name" value="G_ENGA"/>
</dbReference>
<keyword evidence="4 7" id="KW-0677">Repeat</keyword>
<dbReference type="NCBIfam" id="TIGR00231">
    <property type="entry name" value="small_GTP"/>
    <property type="match status" value="2"/>
</dbReference>
<gene>
    <name evidence="9" type="ORF">GBAR_LOCUS27009</name>
</gene>
<dbReference type="Pfam" id="PF01926">
    <property type="entry name" value="MMR_HSR1"/>
    <property type="match status" value="2"/>
</dbReference>
<comment type="similarity">
    <text evidence="1 7">Belongs to the TRAFAC class TrmE-Era-EngA-EngB-Septin-like GTPase superfamily. EngA (Der) GTPase family.</text>
</comment>
<keyword evidence="3" id="KW-0690">Ribosome biogenesis</keyword>
<evidence type="ECO:0000256" key="7">
    <source>
        <dbReference type="RuleBase" id="RU004481"/>
    </source>
</evidence>
<evidence type="ECO:0000256" key="1">
    <source>
        <dbReference type="ARBA" id="ARBA00008279"/>
    </source>
</evidence>
<dbReference type="Pfam" id="PF14714">
    <property type="entry name" value="KH_dom-like"/>
    <property type="match status" value="1"/>
</dbReference>
<dbReference type="CDD" id="cd01895">
    <property type="entry name" value="EngA2"/>
    <property type="match status" value="1"/>
</dbReference>
<evidence type="ECO:0000256" key="2">
    <source>
        <dbReference type="ARBA" id="ARBA00020953"/>
    </source>
</evidence>
<protein>
    <recommendedName>
        <fullName evidence="2 7">GTPase Der</fullName>
    </recommendedName>
</protein>
<keyword evidence="6 7" id="KW-0342">GTP-binding</keyword>
<dbReference type="FunFam" id="3.40.50.300:FF:000040">
    <property type="entry name" value="GTPase Der"/>
    <property type="match status" value="1"/>
</dbReference>
<dbReference type="Proteomes" id="UP001174909">
    <property type="component" value="Unassembled WGS sequence"/>
</dbReference>
<proteinExistence type="inferred from homology"/>
<name>A0AA35TIS0_GEOBA</name>
<dbReference type="EMBL" id="CASHTH010003772">
    <property type="protein sequence ID" value="CAI8049055.1"/>
    <property type="molecule type" value="Genomic_DNA"/>
</dbReference>
<dbReference type="GO" id="GO:0042254">
    <property type="term" value="P:ribosome biogenesis"/>
    <property type="evidence" value="ECO:0007669"/>
    <property type="project" value="UniProtKB-KW"/>
</dbReference>
<comment type="caution">
    <text evidence="9">The sequence shown here is derived from an EMBL/GenBank/DDBJ whole genome shotgun (WGS) entry which is preliminary data.</text>
</comment>
<dbReference type="InterPro" id="IPR032859">
    <property type="entry name" value="KH_dom-like"/>
</dbReference>
<accession>A0AA35TIS0</accession>
<sequence length="451" mass="51283">MVAIIGRPNVGKSSLFNRILSRRHAIVSEVAGTTRDRLIAGASWKGRSFLLVDTGGLEDNPEGHIPQRVQQQADMAMGAADVIIFITDAIQGLTATDQAVAQRLRRTDKPVILAVNKVDNDRRELAATEFYELGINETSFISAYHNYGVYDLLERVVELLPRQELAEQWDDKEMRLSIVGRTNVGKSMLTNAIIGQERSIVSPVAGTTRDALDTQISYRDHTITLVDTAGIRRPGQVQRGIEKYSVLRAVNAVHRSDITLLITDATELATAQDAHIAGLAWDTNRGLIVVVNKWDLVNPNRFRMERGLHRVRERLHFMPYVPVCFTSALTGEGIDELLDSALSLWQERQRRVPFRDLQYLLADAVSTHSPPSMRGNIRNRLRIRRVRQVGVNPPTFVFSVNDPKLLHFSYRRYLENRIRDKFGFNRTHLRLVFRHEREERTTRPGVRGRSR</sequence>
<dbReference type="GO" id="GO:0043022">
    <property type="term" value="F:ribosome binding"/>
    <property type="evidence" value="ECO:0007669"/>
    <property type="project" value="TreeGrafter"/>
</dbReference>
<evidence type="ECO:0000256" key="3">
    <source>
        <dbReference type="ARBA" id="ARBA00022517"/>
    </source>
</evidence>
<dbReference type="InterPro" id="IPR027417">
    <property type="entry name" value="P-loop_NTPase"/>
</dbReference>
<dbReference type="InterPro" id="IPR016484">
    <property type="entry name" value="GTPase_Der"/>
</dbReference>
<dbReference type="NCBIfam" id="TIGR03594">
    <property type="entry name" value="GTPase_EngA"/>
    <property type="match status" value="1"/>
</dbReference>
<organism evidence="9 10">
    <name type="scientific">Geodia barretti</name>
    <name type="common">Barrett's horny sponge</name>
    <dbReference type="NCBI Taxonomy" id="519541"/>
    <lineage>
        <taxon>Eukaryota</taxon>
        <taxon>Metazoa</taxon>
        <taxon>Porifera</taxon>
        <taxon>Demospongiae</taxon>
        <taxon>Heteroscleromorpha</taxon>
        <taxon>Tetractinellida</taxon>
        <taxon>Astrophorina</taxon>
        <taxon>Geodiidae</taxon>
        <taxon>Geodia</taxon>
    </lineage>
</organism>
<dbReference type="SUPFAM" id="SSF52540">
    <property type="entry name" value="P-loop containing nucleoside triphosphate hydrolases"/>
    <property type="match status" value="2"/>
</dbReference>
<feature type="domain" description="EngA-type G" evidence="8">
    <location>
        <begin position="1"/>
        <end position="164"/>
    </location>
</feature>
<dbReference type="InterPro" id="IPR015946">
    <property type="entry name" value="KH_dom-like_a/b"/>
</dbReference>
<evidence type="ECO:0000313" key="10">
    <source>
        <dbReference type="Proteomes" id="UP001174909"/>
    </source>
</evidence>
<dbReference type="InterPro" id="IPR005225">
    <property type="entry name" value="Small_GTP-bd"/>
</dbReference>
<evidence type="ECO:0000256" key="4">
    <source>
        <dbReference type="ARBA" id="ARBA00022737"/>
    </source>
</evidence>
<dbReference type="FunFam" id="3.40.50.300:FF:000057">
    <property type="entry name" value="GTPase Der"/>
    <property type="match status" value="1"/>
</dbReference>
<dbReference type="CDD" id="cd01894">
    <property type="entry name" value="EngA1"/>
    <property type="match status" value="1"/>
</dbReference>